<feature type="region of interest" description="Disordered" evidence="1">
    <location>
        <begin position="374"/>
        <end position="404"/>
    </location>
</feature>
<dbReference type="Proteomes" id="UP000283509">
    <property type="component" value="Unassembled WGS sequence"/>
</dbReference>
<reference evidence="2 3" key="2">
    <citation type="submission" date="2019-01" db="EMBL/GenBank/DDBJ databases">
        <title>The decoding of complex shrimp genome reveals the adaptation for benthos swimmer, frequently molting mechanism and breeding impact on genome.</title>
        <authorList>
            <person name="Sun Y."/>
            <person name="Gao Y."/>
            <person name="Yu Y."/>
        </authorList>
    </citation>
    <scope>NUCLEOTIDE SEQUENCE [LARGE SCALE GENOMIC DNA]</scope>
    <source>
        <tissue evidence="2">Muscle</tissue>
    </source>
</reference>
<dbReference type="AlphaFoldDB" id="A0A3R7LXM7"/>
<keyword evidence="3" id="KW-1185">Reference proteome</keyword>
<evidence type="ECO:0000313" key="2">
    <source>
        <dbReference type="EMBL" id="ROT67270.1"/>
    </source>
</evidence>
<dbReference type="EMBL" id="QCYY01002827">
    <property type="protein sequence ID" value="ROT67270.1"/>
    <property type="molecule type" value="Genomic_DNA"/>
</dbReference>
<protein>
    <submittedName>
        <fullName evidence="2">Uncharacterized protein</fullName>
    </submittedName>
</protein>
<proteinExistence type="predicted"/>
<name>A0A3R7LXM7_PENVA</name>
<comment type="caution">
    <text evidence="2">The sequence shown here is derived from an EMBL/GenBank/DDBJ whole genome shotgun (WGS) entry which is preliminary data.</text>
</comment>
<gene>
    <name evidence="2" type="ORF">C7M84_014651</name>
</gene>
<evidence type="ECO:0000256" key="1">
    <source>
        <dbReference type="SAM" id="MobiDB-lite"/>
    </source>
</evidence>
<sequence>MGLLGDMEGKWGLLGTWRGNGGYSGEGNGGYSGTWRGNGGYSDWRGNGYSGMEGKYSGTSGTYRGNGATRGHMEGKWGLLGDMARADGGGLLEGEGLTGDIHGEMGGYSGHEGKWGYSGTWRGNGGLLGDREGKWGLLGDMEGKWGLLGDMEGKWGLLGDTGGEMGLLGEHGRGNGGYWGHGGRNGGYSGTWRGKKNGGYSGTLGRGKMGLLPGTWRGNYWRGNGGYSGTWRGNEGLLGTHGRTWGLLARGHMRGDTTRGLLGTWRAKWGPTPAESARGTSRGYLGAHTRERANSGLLLGPDHSEAPKSGAPLARPSRRRVNPARYLRRTSCEGKLGATSRTHAQGKWGPLLAGTSEAGKWGLNSGHWRRKMGATGDMEGKWGLLGRHGGDNGRLTSEDYGQGK</sequence>
<reference evidence="2 3" key="1">
    <citation type="submission" date="2018-04" db="EMBL/GenBank/DDBJ databases">
        <authorList>
            <person name="Zhang X."/>
            <person name="Yuan J."/>
            <person name="Li F."/>
            <person name="Xiang J."/>
        </authorList>
    </citation>
    <scope>NUCLEOTIDE SEQUENCE [LARGE SCALE GENOMIC DNA]</scope>
    <source>
        <tissue evidence="2">Muscle</tissue>
    </source>
</reference>
<organism evidence="2 3">
    <name type="scientific">Penaeus vannamei</name>
    <name type="common">Whiteleg shrimp</name>
    <name type="synonym">Litopenaeus vannamei</name>
    <dbReference type="NCBI Taxonomy" id="6689"/>
    <lineage>
        <taxon>Eukaryota</taxon>
        <taxon>Metazoa</taxon>
        <taxon>Ecdysozoa</taxon>
        <taxon>Arthropoda</taxon>
        <taxon>Crustacea</taxon>
        <taxon>Multicrustacea</taxon>
        <taxon>Malacostraca</taxon>
        <taxon>Eumalacostraca</taxon>
        <taxon>Eucarida</taxon>
        <taxon>Decapoda</taxon>
        <taxon>Dendrobranchiata</taxon>
        <taxon>Penaeoidea</taxon>
        <taxon>Penaeidae</taxon>
        <taxon>Penaeus</taxon>
    </lineage>
</organism>
<evidence type="ECO:0000313" key="3">
    <source>
        <dbReference type="Proteomes" id="UP000283509"/>
    </source>
</evidence>
<feature type="region of interest" description="Disordered" evidence="1">
    <location>
        <begin position="295"/>
        <end position="320"/>
    </location>
</feature>
<accession>A0A3R7LXM7</accession>